<dbReference type="AlphaFoldDB" id="A0A1W0WQY4"/>
<evidence type="ECO:0000313" key="1">
    <source>
        <dbReference type="EMBL" id="OQV17599.1"/>
    </source>
</evidence>
<proteinExistence type="predicted"/>
<accession>A0A1W0WQY4</accession>
<evidence type="ECO:0000313" key="2">
    <source>
        <dbReference type="Proteomes" id="UP000192578"/>
    </source>
</evidence>
<sequence length="90" mass="9995">MHLGDSHASTGLVMTMQPVISYALNEFSAKYRDLFRNYTYFTADDDSSGHCGPDAVQNSIGHMASFVSKSRIRSDALTIFIAPCKGFFYD</sequence>
<name>A0A1W0WQY4_HYPEX</name>
<protein>
    <submittedName>
        <fullName evidence="1">Uncharacterized protein</fullName>
    </submittedName>
</protein>
<organism evidence="1 2">
    <name type="scientific">Hypsibius exemplaris</name>
    <name type="common">Freshwater tardigrade</name>
    <dbReference type="NCBI Taxonomy" id="2072580"/>
    <lineage>
        <taxon>Eukaryota</taxon>
        <taxon>Metazoa</taxon>
        <taxon>Ecdysozoa</taxon>
        <taxon>Tardigrada</taxon>
        <taxon>Eutardigrada</taxon>
        <taxon>Parachela</taxon>
        <taxon>Hypsibioidea</taxon>
        <taxon>Hypsibiidae</taxon>
        <taxon>Hypsibius</taxon>
    </lineage>
</organism>
<dbReference type="EMBL" id="MTYJ01000059">
    <property type="protein sequence ID" value="OQV17599.1"/>
    <property type="molecule type" value="Genomic_DNA"/>
</dbReference>
<gene>
    <name evidence="1" type="ORF">BV898_08368</name>
</gene>
<comment type="caution">
    <text evidence="1">The sequence shown here is derived from an EMBL/GenBank/DDBJ whole genome shotgun (WGS) entry which is preliminary data.</text>
</comment>
<reference evidence="2" key="1">
    <citation type="submission" date="2017-01" db="EMBL/GenBank/DDBJ databases">
        <title>Comparative genomics of anhydrobiosis in the tardigrade Hypsibius dujardini.</title>
        <authorList>
            <person name="Yoshida Y."/>
            <person name="Koutsovoulos G."/>
            <person name="Laetsch D."/>
            <person name="Stevens L."/>
            <person name="Kumar S."/>
            <person name="Horikawa D."/>
            <person name="Ishino K."/>
            <person name="Komine S."/>
            <person name="Tomita M."/>
            <person name="Blaxter M."/>
            <person name="Arakawa K."/>
        </authorList>
    </citation>
    <scope>NUCLEOTIDE SEQUENCE [LARGE SCALE GENOMIC DNA]</scope>
    <source>
        <strain evidence="2">Z151</strain>
    </source>
</reference>
<keyword evidence="2" id="KW-1185">Reference proteome</keyword>
<dbReference type="Proteomes" id="UP000192578">
    <property type="component" value="Unassembled WGS sequence"/>
</dbReference>